<feature type="domain" description="D-serine dehydratase-like" evidence="3">
    <location>
        <begin position="276"/>
        <end position="367"/>
    </location>
</feature>
<dbReference type="PANTHER" id="PTHR28004:SF2">
    <property type="entry name" value="D-SERINE DEHYDRATASE"/>
    <property type="match status" value="1"/>
</dbReference>
<comment type="similarity">
    <text evidence="1">Belongs to the DSD1 family.</text>
</comment>
<dbReference type="InterPro" id="IPR051466">
    <property type="entry name" value="D-amino_acid_metab_enzyme"/>
</dbReference>
<evidence type="ECO:0000259" key="3">
    <source>
        <dbReference type="SMART" id="SM01119"/>
    </source>
</evidence>
<organism evidence="4 5">
    <name type="scientific">Acidovorax benzenivorans</name>
    <dbReference type="NCBI Taxonomy" id="2987520"/>
    <lineage>
        <taxon>Bacteria</taxon>
        <taxon>Pseudomonadati</taxon>
        <taxon>Pseudomonadota</taxon>
        <taxon>Betaproteobacteria</taxon>
        <taxon>Burkholderiales</taxon>
        <taxon>Comamonadaceae</taxon>
        <taxon>Acidovorax</taxon>
    </lineage>
</organism>
<dbReference type="Gene3D" id="3.20.20.10">
    <property type="entry name" value="Alanine racemase"/>
    <property type="match status" value="1"/>
</dbReference>
<comment type="caution">
    <text evidence="4">The sequence shown here is derived from an EMBL/GenBank/DDBJ whole genome shotgun (WGS) entry which is preliminary data.</text>
</comment>
<protein>
    <submittedName>
        <fullName evidence="4">DSD1 family PLP-dependent enzyme</fullName>
    </submittedName>
</protein>
<keyword evidence="2" id="KW-0456">Lyase</keyword>
<dbReference type="InterPro" id="IPR001608">
    <property type="entry name" value="Ala_racemase_N"/>
</dbReference>
<dbReference type="InterPro" id="IPR042208">
    <property type="entry name" value="D-ser_dehydrat-like_sf"/>
</dbReference>
<evidence type="ECO:0000313" key="4">
    <source>
        <dbReference type="EMBL" id="MDD2176698.1"/>
    </source>
</evidence>
<dbReference type="Pfam" id="PF14031">
    <property type="entry name" value="D-ser_dehydrat"/>
    <property type="match status" value="1"/>
</dbReference>
<dbReference type="InterPro" id="IPR026956">
    <property type="entry name" value="D-ser_dehydrat-like_dom"/>
</dbReference>
<gene>
    <name evidence="4" type="ORF">OIN59_04580</name>
</gene>
<dbReference type="CDD" id="cd06819">
    <property type="entry name" value="PLPDE_III_LS_D-TA"/>
    <property type="match status" value="1"/>
</dbReference>
<accession>A0ABT5RSM1</accession>
<evidence type="ECO:0000256" key="2">
    <source>
        <dbReference type="ARBA" id="ARBA00023239"/>
    </source>
</evidence>
<dbReference type="Proteomes" id="UP001148932">
    <property type="component" value="Unassembled WGS sequence"/>
</dbReference>
<dbReference type="Pfam" id="PF01168">
    <property type="entry name" value="Ala_racemase_N"/>
    <property type="match status" value="1"/>
</dbReference>
<reference evidence="4" key="1">
    <citation type="submission" date="2022-10" db="EMBL/GenBank/DDBJ databases">
        <title>Description of microaerobic benzene degrading bacteria.</title>
        <authorList>
            <person name="Bedics A."/>
            <person name="Tancsics A."/>
            <person name="Banerjee S."/>
        </authorList>
    </citation>
    <scope>NUCLEOTIDE SEQUENCE</scope>
    <source>
        <strain evidence="4">D2M1</strain>
    </source>
</reference>
<dbReference type="Gene3D" id="2.40.37.20">
    <property type="entry name" value="D-serine dehydratase-like domain"/>
    <property type="match status" value="1"/>
</dbReference>
<proteinExistence type="inferred from homology"/>
<dbReference type="InterPro" id="IPR029066">
    <property type="entry name" value="PLP-binding_barrel"/>
</dbReference>
<dbReference type="EMBL" id="JAPCKI010000002">
    <property type="protein sequence ID" value="MDD2176698.1"/>
    <property type="molecule type" value="Genomic_DNA"/>
</dbReference>
<dbReference type="RefSeq" id="WP_274107554.1">
    <property type="nucleotide sequence ID" value="NZ_JAPCKI010000002.1"/>
</dbReference>
<name>A0ABT5RSM1_9BURK</name>
<keyword evidence="5" id="KW-1185">Reference proteome</keyword>
<sequence length="388" mass="40933">MKTTPELQSTIGQRVDAIDTPALVVDLDAMDRNIQRMADFARKHQVRWRPHAKLHKSAEIALLQQRAGAQGVCVQKVAEAEALAAGGVDDITITNQVIAMPKLHRVARLAAQLAAGGGRLGVAVDHIDGIERLAEAMAQSGSDAGIDVLVEIDVGQGRCGVPPGEAAVPLALAVARSPRLRFAGLQAYHGRAQHLASSVGRRETIAAVVRAADHTRQLIEAAGLPVPLITGSGTGTLVHEAASGVFGELQAGSFLFMDADYARNEREPAQPAFENALYVKTQVVSVRDTHAVCDAGHKSHAIDSGLPTVALLPADRTLRYANGGDEHGLLYADGPDARLPSLGHMLWLIPGHCDPTVNLHDFLIGVRGGLAAGTVERIIRVDARGALT</sequence>
<dbReference type="PANTHER" id="PTHR28004">
    <property type="entry name" value="ZGC:162816-RELATED"/>
    <property type="match status" value="1"/>
</dbReference>
<evidence type="ECO:0000313" key="5">
    <source>
        <dbReference type="Proteomes" id="UP001148932"/>
    </source>
</evidence>
<dbReference type="SUPFAM" id="SSF51419">
    <property type="entry name" value="PLP-binding barrel"/>
    <property type="match status" value="1"/>
</dbReference>
<evidence type="ECO:0000256" key="1">
    <source>
        <dbReference type="ARBA" id="ARBA00005323"/>
    </source>
</evidence>
<dbReference type="SMART" id="SM01119">
    <property type="entry name" value="D-ser_dehydrat"/>
    <property type="match status" value="1"/>
</dbReference>